<proteinExistence type="predicted"/>
<protein>
    <submittedName>
        <fullName evidence="2">Uncharacterized protein</fullName>
    </submittedName>
</protein>
<organism evidence="2 3">
    <name type="scientific">Cylicocyclus nassatus</name>
    <name type="common">Nematode worm</name>
    <dbReference type="NCBI Taxonomy" id="53992"/>
    <lineage>
        <taxon>Eukaryota</taxon>
        <taxon>Metazoa</taxon>
        <taxon>Ecdysozoa</taxon>
        <taxon>Nematoda</taxon>
        <taxon>Chromadorea</taxon>
        <taxon>Rhabditida</taxon>
        <taxon>Rhabditina</taxon>
        <taxon>Rhabditomorpha</taxon>
        <taxon>Strongyloidea</taxon>
        <taxon>Strongylidae</taxon>
        <taxon>Cylicocyclus</taxon>
    </lineage>
</organism>
<evidence type="ECO:0000313" key="3">
    <source>
        <dbReference type="Proteomes" id="UP001176961"/>
    </source>
</evidence>
<feature type="compositionally biased region" description="Basic and acidic residues" evidence="1">
    <location>
        <begin position="152"/>
        <end position="164"/>
    </location>
</feature>
<accession>A0AA36GRG6</accession>
<keyword evidence="3" id="KW-1185">Reference proteome</keyword>
<dbReference type="EMBL" id="CATQJL010000223">
    <property type="protein sequence ID" value="CAJ0596789.1"/>
    <property type="molecule type" value="Genomic_DNA"/>
</dbReference>
<feature type="non-terminal residue" evidence="2">
    <location>
        <position position="386"/>
    </location>
</feature>
<feature type="region of interest" description="Disordered" evidence="1">
    <location>
        <begin position="287"/>
        <end position="308"/>
    </location>
</feature>
<feature type="region of interest" description="Disordered" evidence="1">
    <location>
        <begin position="1"/>
        <end position="45"/>
    </location>
</feature>
<feature type="region of interest" description="Disordered" evidence="1">
    <location>
        <begin position="115"/>
        <end position="193"/>
    </location>
</feature>
<dbReference type="AlphaFoldDB" id="A0AA36GRG6"/>
<sequence>KKDDGTSREAYNDAQKDTDAKFDSRLQTSSRPHPQYEKEQRRERGEMLLRLYRENPLLIDTANARTMQKNKERAQLWEKITQQINEAFEGKLEVLSVEKTKKLLTYYKKRDDGSYEKLGYPNAVSQSPSSSESVSSEHGGFEEDDRTVSLNERNEIDQHSREYTESLASPTSYTSVVKSESPPTPELPETFPGLKKERHDFVVAIADHYLDRMCFDNSSRSTQINAERHNMWVKITHITNQKYGGILSPLGVEQTKKLFSNCKRRRRMRSESSSEDWSFENSVSFQPTSSAHATSSSEAVPSSDSSYEENFGPVLQQLMNGFDLRAEIVDLRRQLADCEAEVTRLQQVIVKQAEDYKARISAVAEILKFTADKQFAEDIRKFLGLV</sequence>
<feature type="compositionally biased region" description="Low complexity" evidence="1">
    <location>
        <begin position="124"/>
        <end position="137"/>
    </location>
</feature>
<dbReference type="Proteomes" id="UP001176961">
    <property type="component" value="Unassembled WGS sequence"/>
</dbReference>
<comment type="caution">
    <text evidence="2">The sequence shown here is derived from an EMBL/GenBank/DDBJ whole genome shotgun (WGS) entry which is preliminary data.</text>
</comment>
<reference evidence="2" key="1">
    <citation type="submission" date="2023-07" db="EMBL/GenBank/DDBJ databases">
        <authorList>
            <consortium name="CYATHOMIX"/>
        </authorList>
    </citation>
    <scope>NUCLEOTIDE SEQUENCE</scope>
    <source>
        <strain evidence="2">N/A</strain>
    </source>
</reference>
<feature type="compositionally biased region" description="Basic and acidic residues" evidence="1">
    <location>
        <begin position="34"/>
        <end position="45"/>
    </location>
</feature>
<gene>
    <name evidence="2" type="ORF">CYNAS_LOCUS8772</name>
</gene>
<feature type="compositionally biased region" description="Basic and acidic residues" evidence="1">
    <location>
        <begin position="1"/>
        <end position="24"/>
    </location>
</feature>
<feature type="compositionally biased region" description="Polar residues" evidence="1">
    <location>
        <begin position="166"/>
        <end position="178"/>
    </location>
</feature>
<evidence type="ECO:0000313" key="2">
    <source>
        <dbReference type="EMBL" id="CAJ0596789.1"/>
    </source>
</evidence>
<name>A0AA36GRG6_CYLNA</name>
<evidence type="ECO:0000256" key="1">
    <source>
        <dbReference type="SAM" id="MobiDB-lite"/>
    </source>
</evidence>
<feature type="compositionally biased region" description="Low complexity" evidence="1">
    <location>
        <begin position="287"/>
        <end position="305"/>
    </location>
</feature>